<dbReference type="InterPro" id="IPR005119">
    <property type="entry name" value="LysR_subst-bd"/>
</dbReference>
<keyword evidence="4" id="KW-0804">Transcription</keyword>
<dbReference type="SUPFAM" id="SSF46785">
    <property type="entry name" value="Winged helix' DNA-binding domain"/>
    <property type="match status" value="1"/>
</dbReference>
<evidence type="ECO:0000256" key="3">
    <source>
        <dbReference type="ARBA" id="ARBA00023125"/>
    </source>
</evidence>
<feature type="domain" description="HTH lysR-type" evidence="5">
    <location>
        <begin position="1"/>
        <end position="58"/>
    </location>
</feature>
<evidence type="ECO:0000313" key="7">
    <source>
        <dbReference type="Proteomes" id="UP000664357"/>
    </source>
</evidence>
<evidence type="ECO:0000256" key="4">
    <source>
        <dbReference type="ARBA" id="ARBA00023163"/>
    </source>
</evidence>
<comment type="similarity">
    <text evidence="1">Belongs to the LysR transcriptional regulatory family.</text>
</comment>
<reference evidence="6 7" key="1">
    <citation type="submission" date="2021-03" db="EMBL/GenBank/DDBJ databases">
        <authorList>
            <person name="Gilmore M.S."/>
            <person name="Schwartzman J."/>
            <person name="Van Tyne D."/>
            <person name="Martin M."/>
            <person name="Earl A.M."/>
            <person name="Manson A.L."/>
            <person name="Straub T."/>
            <person name="Salamzade R."/>
            <person name="Saavedra J."/>
            <person name="Lebreton F."/>
            <person name="Prichula J."/>
            <person name="Schaufler K."/>
            <person name="Gaca A."/>
            <person name="Sgardioli B."/>
            <person name="Wagenaar J."/>
            <person name="Strong T."/>
        </authorList>
    </citation>
    <scope>NUCLEOTIDE SEQUENCE [LARGE SCALE GENOMIC DNA]</scope>
    <source>
        <strain evidence="6 7">665A</strain>
    </source>
</reference>
<dbReference type="InterPro" id="IPR036388">
    <property type="entry name" value="WH-like_DNA-bd_sf"/>
</dbReference>
<accession>A0ABV0ELE0</accession>
<evidence type="ECO:0000313" key="6">
    <source>
        <dbReference type="EMBL" id="MEO1769454.1"/>
    </source>
</evidence>
<dbReference type="Gene3D" id="3.40.190.290">
    <property type="match status" value="1"/>
</dbReference>
<evidence type="ECO:0000259" key="5">
    <source>
        <dbReference type="PROSITE" id="PS50931"/>
    </source>
</evidence>
<name>A0ABV0ELE0_9ENTE</name>
<protein>
    <recommendedName>
        <fullName evidence="5">HTH lysR-type domain-containing protein</fullName>
    </recommendedName>
</protein>
<dbReference type="Pfam" id="PF03466">
    <property type="entry name" value="LysR_substrate"/>
    <property type="match status" value="1"/>
</dbReference>
<comment type="caution">
    <text evidence="6">The sequence shown here is derived from an EMBL/GenBank/DDBJ whole genome shotgun (WGS) entry which is preliminary data.</text>
</comment>
<keyword evidence="2" id="KW-0805">Transcription regulation</keyword>
<dbReference type="Pfam" id="PF00126">
    <property type="entry name" value="HTH_1"/>
    <property type="match status" value="1"/>
</dbReference>
<dbReference type="EMBL" id="JAFREL020000001">
    <property type="protein sequence ID" value="MEO1769454.1"/>
    <property type="molecule type" value="Genomic_DNA"/>
</dbReference>
<gene>
    <name evidence="6" type="ORF">JZO67_001405</name>
</gene>
<dbReference type="InterPro" id="IPR050950">
    <property type="entry name" value="HTH-type_LysR_regulators"/>
</dbReference>
<proteinExistence type="inferred from homology"/>
<dbReference type="InterPro" id="IPR000847">
    <property type="entry name" value="LysR_HTH_N"/>
</dbReference>
<dbReference type="Gene3D" id="1.10.10.10">
    <property type="entry name" value="Winged helix-like DNA-binding domain superfamily/Winged helix DNA-binding domain"/>
    <property type="match status" value="1"/>
</dbReference>
<dbReference type="RefSeq" id="WP_207702450.1">
    <property type="nucleotide sequence ID" value="NZ_JAFREL020000001.1"/>
</dbReference>
<dbReference type="PROSITE" id="PS50931">
    <property type="entry name" value="HTH_LYSR"/>
    <property type="match status" value="1"/>
</dbReference>
<sequence length="294" mass="34219">MNLEKLRYFVDLVQTGSFTKAGKKNYVSQVSITQQIHFLEEHFECQLIDRTTIPVTPTEAGKILYQESLQLLQQYEQLNQRMIDFNEGQNRIRIEYTSIMDIQQLSQVVRKHDLKKANIVLDVEKVPLKGVAENLRNYRYDLAISFDSEFFEEENIQTIPLYYGDYRAVVGKDHAYFEKDSLTINELYSQPIVMLSPEMIGKSYYLMLENALKDGYTPNIAKVANDIETELFMIQNNDMIGFFPKDYPLVNNGVDVKLLPIKDSHHQFAIVLAYRKGENNPSIKHLLYLLRGQI</sequence>
<organism evidence="6 7">
    <name type="scientific">Candidatus Enterococcus ferrettii</name>
    <dbReference type="NCBI Taxonomy" id="2815324"/>
    <lineage>
        <taxon>Bacteria</taxon>
        <taxon>Bacillati</taxon>
        <taxon>Bacillota</taxon>
        <taxon>Bacilli</taxon>
        <taxon>Lactobacillales</taxon>
        <taxon>Enterococcaceae</taxon>
        <taxon>Enterococcus</taxon>
    </lineage>
</organism>
<evidence type="ECO:0000256" key="1">
    <source>
        <dbReference type="ARBA" id="ARBA00009437"/>
    </source>
</evidence>
<dbReference type="CDD" id="cd05466">
    <property type="entry name" value="PBP2_LTTR_substrate"/>
    <property type="match status" value="1"/>
</dbReference>
<keyword evidence="3" id="KW-0238">DNA-binding</keyword>
<dbReference type="SUPFAM" id="SSF53850">
    <property type="entry name" value="Periplasmic binding protein-like II"/>
    <property type="match status" value="1"/>
</dbReference>
<keyword evidence="7" id="KW-1185">Reference proteome</keyword>
<dbReference type="Proteomes" id="UP000664357">
    <property type="component" value="Unassembled WGS sequence"/>
</dbReference>
<reference evidence="6 7" key="2">
    <citation type="submission" date="2024-02" db="EMBL/GenBank/DDBJ databases">
        <title>The Genome Sequence of Enterococcus sp. DIV0159.</title>
        <authorList>
            <person name="Earl A."/>
            <person name="Manson A."/>
            <person name="Gilmore M."/>
            <person name="Sanders J."/>
            <person name="Shea T."/>
            <person name="Howe W."/>
            <person name="Livny J."/>
            <person name="Cuomo C."/>
            <person name="Neafsey D."/>
            <person name="Birren B."/>
        </authorList>
    </citation>
    <scope>NUCLEOTIDE SEQUENCE [LARGE SCALE GENOMIC DNA]</scope>
    <source>
        <strain evidence="6 7">665A</strain>
    </source>
</reference>
<evidence type="ECO:0000256" key="2">
    <source>
        <dbReference type="ARBA" id="ARBA00023015"/>
    </source>
</evidence>
<dbReference type="InterPro" id="IPR036390">
    <property type="entry name" value="WH_DNA-bd_sf"/>
</dbReference>
<dbReference type="PANTHER" id="PTHR30419">
    <property type="entry name" value="HTH-TYPE TRANSCRIPTIONAL REGULATOR YBHD"/>
    <property type="match status" value="1"/>
</dbReference>